<dbReference type="Proteomes" id="UP000078465">
    <property type="component" value="Chromosome"/>
</dbReference>
<name>A0ACD5EK07_9HYPH</name>
<reference evidence="1" key="1">
    <citation type="submission" date="2024-10" db="EMBL/GenBank/DDBJ databases">
        <title>Strain of Rhizobium-related bacteria isolated fromm roots of Vavilovia formosa.</title>
        <authorList>
            <person name="Kimeklis A."/>
            <person name="Afonin A."/>
        </authorList>
    </citation>
    <scope>NUCLEOTIDE SEQUENCE</scope>
    <source>
        <strain evidence="1">Vaf-46</strain>
    </source>
</reference>
<proteinExistence type="predicted"/>
<evidence type="ECO:0000313" key="2">
    <source>
        <dbReference type="Proteomes" id="UP000078465"/>
    </source>
</evidence>
<protein>
    <submittedName>
        <fullName evidence="1">Uncharacterized protein</fullName>
    </submittedName>
</protein>
<sequence>MTLQRFELLHNSIPRIYAGLRNYAGAVAENGIPAFAHRISTGNMLFLVPPGTTS</sequence>
<gene>
    <name evidence="1" type="ORF">A4U53_024885</name>
</gene>
<accession>A0ACD5EK07</accession>
<organism evidence="1 2">
    <name type="scientific">Rhizobium ruizarguesonis</name>
    <dbReference type="NCBI Taxonomy" id="2081791"/>
    <lineage>
        <taxon>Bacteria</taxon>
        <taxon>Pseudomonadati</taxon>
        <taxon>Pseudomonadota</taxon>
        <taxon>Alphaproteobacteria</taxon>
        <taxon>Hyphomicrobiales</taxon>
        <taxon>Rhizobiaceae</taxon>
        <taxon>Rhizobium/Agrobacterium group</taxon>
        <taxon>Rhizobium</taxon>
    </lineage>
</organism>
<dbReference type="EMBL" id="CP171853">
    <property type="protein sequence ID" value="XKM39433.1"/>
    <property type="molecule type" value="Genomic_DNA"/>
</dbReference>
<evidence type="ECO:0000313" key="1">
    <source>
        <dbReference type="EMBL" id="XKM39433.1"/>
    </source>
</evidence>